<sequence length="101" mass="11350">VVLDVRKPEEVQVSMIPGSITVDEFEKQKGELKNKTVVCYCTVGYRSSAHAAKLKAQGYDAKNLEGGIVRWAQKRYPLIARSSGEETKRIHVYGKDWALQP</sequence>
<keyword evidence="3" id="KW-1185">Reference proteome</keyword>
<dbReference type="CDD" id="cd00158">
    <property type="entry name" value="RHOD"/>
    <property type="match status" value="1"/>
</dbReference>
<dbReference type="OrthoDB" id="511248at2759"/>
<evidence type="ECO:0000313" key="3">
    <source>
        <dbReference type="Proteomes" id="UP000008141"/>
    </source>
</evidence>
<dbReference type="GeneID" id="17352575"/>
<dbReference type="InterPro" id="IPR050229">
    <property type="entry name" value="GlpE_sulfurtransferase"/>
</dbReference>
<feature type="non-terminal residue" evidence="2">
    <location>
        <position position="1"/>
    </location>
</feature>
<evidence type="ECO:0000259" key="1">
    <source>
        <dbReference type="PROSITE" id="PS50206"/>
    </source>
</evidence>
<reference evidence="2 3" key="1">
    <citation type="journal article" date="2010" name="Plant Cell">
        <title>The Chlorella variabilis NC64A genome reveals adaptation to photosymbiosis, coevolution with viruses, and cryptic sex.</title>
        <authorList>
            <person name="Blanc G."/>
            <person name="Duncan G."/>
            <person name="Agarkova I."/>
            <person name="Borodovsky M."/>
            <person name="Gurnon J."/>
            <person name="Kuo A."/>
            <person name="Lindquist E."/>
            <person name="Lucas S."/>
            <person name="Pangilinan J."/>
            <person name="Polle J."/>
            <person name="Salamov A."/>
            <person name="Terry A."/>
            <person name="Yamada T."/>
            <person name="Dunigan D.D."/>
            <person name="Grigoriev I.V."/>
            <person name="Claverie J.M."/>
            <person name="Van Etten J.L."/>
        </authorList>
    </citation>
    <scope>NUCLEOTIDE SEQUENCE [LARGE SCALE GENOMIC DNA]</scope>
    <source>
        <strain evidence="2 3">NC64A</strain>
    </source>
</reference>
<dbReference type="PANTHER" id="PTHR43031">
    <property type="entry name" value="FAD-DEPENDENT OXIDOREDUCTASE"/>
    <property type="match status" value="1"/>
</dbReference>
<dbReference type="InParanoid" id="E1ZL87"/>
<dbReference type="RefSeq" id="XP_005845326.1">
    <property type="nucleotide sequence ID" value="XM_005845264.1"/>
</dbReference>
<dbReference type="Pfam" id="PF00581">
    <property type="entry name" value="Rhodanese"/>
    <property type="match status" value="1"/>
</dbReference>
<name>E1ZL87_CHLVA</name>
<organism evidence="3">
    <name type="scientific">Chlorella variabilis</name>
    <name type="common">Green alga</name>
    <dbReference type="NCBI Taxonomy" id="554065"/>
    <lineage>
        <taxon>Eukaryota</taxon>
        <taxon>Viridiplantae</taxon>
        <taxon>Chlorophyta</taxon>
        <taxon>core chlorophytes</taxon>
        <taxon>Trebouxiophyceae</taxon>
        <taxon>Chlorellales</taxon>
        <taxon>Chlorellaceae</taxon>
        <taxon>Chlorella clade</taxon>
        <taxon>Chlorella</taxon>
    </lineage>
</organism>
<dbReference type="InterPro" id="IPR001763">
    <property type="entry name" value="Rhodanese-like_dom"/>
</dbReference>
<dbReference type="AlphaFoldDB" id="E1ZL87"/>
<dbReference type="OMA" id="ILAWTHE"/>
<dbReference type="SUPFAM" id="SSF52821">
    <property type="entry name" value="Rhodanese/Cell cycle control phosphatase"/>
    <property type="match status" value="1"/>
</dbReference>
<dbReference type="PANTHER" id="PTHR43031:SF1">
    <property type="entry name" value="PYRIDINE NUCLEOTIDE-DISULPHIDE OXIDOREDUCTASE"/>
    <property type="match status" value="1"/>
</dbReference>
<dbReference type="PROSITE" id="PS50206">
    <property type="entry name" value="RHODANESE_3"/>
    <property type="match status" value="1"/>
</dbReference>
<protein>
    <recommendedName>
        <fullName evidence="1">Rhodanese domain-containing protein</fullName>
    </recommendedName>
</protein>
<dbReference type="STRING" id="554065.E1ZL87"/>
<dbReference type="SMART" id="SM00450">
    <property type="entry name" value="RHOD"/>
    <property type="match status" value="1"/>
</dbReference>
<gene>
    <name evidence="2" type="ORF">CHLNCDRAFT_13814</name>
</gene>
<feature type="domain" description="Rhodanese" evidence="1">
    <location>
        <begin position="1"/>
        <end position="80"/>
    </location>
</feature>
<dbReference type="Proteomes" id="UP000008141">
    <property type="component" value="Unassembled WGS sequence"/>
</dbReference>
<accession>E1ZL87</accession>
<proteinExistence type="predicted"/>
<feature type="non-terminal residue" evidence="2">
    <location>
        <position position="101"/>
    </location>
</feature>
<dbReference type="Gene3D" id="3.40.250.10">
    <property type="entry name" value="Rhodanese-like domain"/>
    <property type="match status" value="1"/>
</dbReference>
<evidence type="ECO:0000313" key="2">
    <source>
        <dbReference type="EMBL" id="EFN53224.1"/>
    </source>
</evidence>
<dbReference type="EMBL" id="GL433852">
    <property type="protein sequence ID" value="EFN53224.1"/>
    <property type="molecule type" value="Genomic_DNA"/>
</dbReference>
<dbReference type="InterPro" id="IPR036873">
    <property type="entry name" value="Rhodanese-like_dom_sf"/>
</dbReference>
<dbReference type="KEGG" id="cvr:CHLNCDRAFT_13814"/>
<dbReference type="eggNOG" id="ENOG502SA8E">
    <property type="taxonomic scope" value="Eukaryota"/>
</dbReference>